<dbReference type="eggNOG" id="COG5492">
    <property type="taxonomic scope" value="Bacteria"/>
</dbReference>
<organism evidence="2 3">
    <name type="scientific">Gemmatimonas aurantiaca (strain DSM 14586 / JCM 11422 / NBRC 100505 / T-27)</name>
    <dbReference type="NCBI Taxonomy" id="379066"/>
    <lineage>
        <taxon>Bacteria</taxon>
        <taxon>Pseudomonadati</taxon>
        <taxon>Gemmatimonadota</taxon>
        <taxon>Gemmatimonadia</taxon>
        <taxon>Gemmatimonadales</taxon>
        <taxon>Gemmatimonadaceae</taxon>
        <taxon>Gemmatimonas</taxon>
    </lineage>
</organism>
<evidence type="ECO:0000259" key="1">
    <source>
        <dbReference type="SMART" id="SM00635"/>
    </source>
</evidence>
<feature type="domain" description="BIG2" evidence="1">
    <location>
        <begin position="325"/>
        <end position="406"/>
    </location>
</feature>
<feature type="domain" description="BIG2" evidence="1">
    <location>
        <begin position="235"/>
        <end position="316"/>
    </location>
</feature>
<dbReference type="Gene3D" id="2.60.40.1080">
    <property type="match status" value="5"/>
</dbReference>
<dbReference type="InterPro" id="IPR045197">
    <property type="entry name" value="NUP210-like"/>
</dbReference>
<dbReference type="InterPro" id="IPR008964">
    <property type="entry name" value="Invasin/intimin_cell_adhesion"/>
</dbReference>
<feature type="domain" description="BIG2" evidence="1">
    <location>
        <begin position="65"/>
        <end position="145"/>
    </location>
</feature>
<dbReference type="Pfam" id="PF02368">
    <property type="entry name" value="Big_2"/>
    <property type="match status" value="5"/>
</dbReference>
<keyword evidence="3" id="KW-1185">Reference proteome</keyword>
<dbReference type="STRING" id="379066.GAU_0441"/>
<dbReference type="InterPro" id="IPR003343">
    <property type="entry name" value="Big_2"/>
</dbReference>
<feature type="domain" description="BIG2" evidence="1">
    <location>
        <begin position="150"/>
        <end position="230"/>
    </location>
</feature>
<reference evidence="3" key="1">
    <citation type="submission" date="2006-03" db="EMBL/GenBank/DDBJ databases">
        <title>Complete genome sequence of Gemmatimonas aurantiaca T-27 that represents a novel phylum Gemmatimonadetes.</title>
        <authorList>
            <person name="Takasaki K."/>
            <person name="Ichikawa N."/>
            <person name="Miura H."/>
            <person name="Matsushita S."/>
            <person name="Watanabe Y."/>
            <person name="Oguchi A."/>
            <person name="Ankai A."/>
            <person name="Yashiro I."/>
            <person name="Takahashi M."/>
            <person name="Terui Y."/>
            <person name="Fukui S."/>
            <person name="Yokoyama H."/>
            <person name="Tanikawa S."/>
            <person name="Hanada S."/>
            <person name="Kamagata Y."/>
            <person name="Fujita N."/>
        </authorList>
    </citation>
    <scope>NUCLEOTIDE SEQUENCE [LARGE SCALE GENOMIC DNA]</scope>
    <source>
        <strain evidence="3">T-27 / DSM 14586 / JCM 11422 / NBRC 100505</strain>
    </source>
</reference>
<dbReference type="AlphaFoldDB" id="C1A5H3"/>
<name>C1A5H3_GEMAT</name>
<accession>C1A5H3</accession>
<gene>
    <name evidence="2" type="ordered locus">GAU_0441</name>
</gene>
<dbReference type="Proteomes" id="UP000002209">
    <property type="component" value="Chromosome"/>
</dbReference>
<dbReference type="HOGENOM" id="CLU_453981_0_0_0"/>
<evidence type="ECO:0000313" key="2">
    <source>
        <dbReference type="EMBL" id="BAH37483.1"/>
    </source>
</evidence>
<dbReference type="PANTHER" id="PTHR23019">
    <property type="entry name" value="NUCLEAR PORE MEMBRANE GLYCOPROTEIN GP210-RELATED"/>
    <property type="match status" value="1"/>
</dbReference>
<dbReference type="EMBL" id="AP009153">
    <property type="protein sequence ID" value="BAH37483.1"/>
    <property type="molecule type" value="Genomic_DNA"/>
</dbReference>
<dbReference type="KEGG" id="gau:GAU_0441"/>
<protein>
    <recommendedName>
        <fullName evidence="1">BIG2 domain-containing protein</fullName>
    </recommendedName>
</protein>
<sequence>MRAAAGREISREFVDDLPLHSLMTGRTCMRVAAPFVASFPRRAAASTALLFLVGLGGCLDLKPKEACSVTVAPTSLTLPVNGSAPIVGTAFDCDGNTIRNKKVTWSSNTPTVATVTAEGVVLAIAVGSATISAEANGKSASVQVTVTPERANQVAVTPAAVTLRETNVRQLTAVARNAAGIVIPGATFRWGSSNSAIASVDQSGRVTALSAGNVVISAETDQISGTSAVLVTRIPIQSCRLSPLTSKVTVSQNVQPTITLLDSALSSLPVTGRQIVWTSSNEVVATVSQTGLVSTRRAGTTTITAASADNPSVNCTMTVEAADARIAQVLISPKVGSIRIGIPRLMGYVLVDSVNGTIPPGRTVTWRTPDPSILRVNQLGEVTGLALGTGRVIVTAEGVADTSTLTVTRIPLASMIVTPLQVTVSEGQTTQLRATLTDSTGVEVTDRPLEWLTLDPTRASVSQTGLVTAIAPGTVVIRVAAAQDGRAAEATVIIQQVPVDTIVVAETFTVNVGTTSAFAIQLRDAQGRTLIGRNVLVTSDFPGVAIGQAVSTSTQVNVTGVTIGTARLTLQTFDSNNRPQGKPSVVVVTVQRPPTTPPLRQ</sequence>
<proteinExistence type="predicted"/>
<dbReference type="PANTHER" id="PTHR23019:SF0">
    <property type="entry name" value="NUCLEAR PORE MEMBRANE GLYCOPROTEIN 210"/>
    <property type="match status" value="1"/>
</dbReference>
<evidence type="ECO:0000313" key="3">
    <source>
        <dbReference type="Proteomes" id="UP000002209"/>
    </source>
</evidence>
<dbReference type="SMART" id="SM00635">
    <property type="entry name" value="BID_2"/>
    <property type="match status" value="5"/>
</dbReference>
<dbReference type="SUPFAM" id="SSF49373">
    <property type="entry name" value="Invasin/intimin cell-adhesion fragments"/>
    <property type="match status" value="5"/>
</dbReference>
<feature type="domain" description="BIG2" evidence="1">
    <location>
        <begin position="411"/>
        <end position="491"/>
    </location>
</feature>